<dbReference type="OrthoDB" id="655540at2759"/>
<evidence type="ECO:0000256" key="1">
    <source>
        <dbReference type="ARBA" id="ARBA00004141"/>
    </source>
</evidence>
<evidence type="ECO:0000313" key="9">
    <source>
        <dbReference type="EMBL" id="CAG9997151.1"/>
    </source>
</evidence>
<feature type="transmembrane region" description="Helical" evidence="7">
    <location>
        <begin position="318"/>
        <end position="339"/>
    </location>
</feature>
<feature type="transmembrane region" description="Helical" evidence="7">
    <location>
        <begin position="384"/>
        <end position="412"/>
    </location>
</feature>
<comment type="caution">
    <text evidence="9">The sequence shown here is derived from an EMBL/GenBank/DDBJ whole genome shotgun (WGS) entry which is preliminary data.</text>
</comment>
<dbReference type="PANTHER" id="PTHR22950:SF8">
    <property type="entry name" value="AMINO ACID TRANSPORTER (EUROFUNG)"/>
    <property type="match status" value="1"/>
</dbReference>
<keyword evidence="5 7" id="KW-0472">Membrane</keyword>
<dbReference type="PANTHER" id="PTHR22950">
    <property type="entry name" value="AMINO ACID TRANSPORTER"/>
    <property type="match status" value="1"/>
</dbReference>
<feature type="region of interest" description="Disordered" evidence="6">
    <location>
        <begin position="1"/>
        <end position="41"/>
    </location>
</feature>
<keyword evidence="10" id="KW-1185">Reference proteome</keyword>
<feature type="transmembrane region" description="Helical" evidence="7">
    <location>
        <begin position="424"/>
        <end position="446"/>
    </location>
</feature>
<feature type="transmembrane region" description="Helical" evidence="7">
    <location>
        <begin position="360"/>
        <end position="378"/>
    </location>
</feature>
<comment type="similarity">
    <text evidence="2">Belongs to the amino acid/polyamine transporter 2 family.</text>
</comment>
<keyword evidence="3 7" id="KW-0812">Transmembrane</keyword>
<feature type="transmembrane region" description="Helical" evidence="7">
    <location>
        <begin position="240"/>
        <end position="264"/>
    </location>
</feature>
<feature type="transmembrane region" description="Helical" evidence="7">
    <location>
        <begin position="163"/>
        <end position="190"/>
    </location>
</feature>
<evidence type="ECO:0000256" key="4">
    <source>
        <dbReference type="ARBA" id="ARBA00022989"/>
    </source>
</evidence>
<dbReference type="EMBL" id="CABFNO020001545">
    <property type="protein sequence ID" value="CAG9997151.1"/>
    <property type="molecule type" value="Genomic_DNA"/>
</dbReference>
<dbReference type="InterPro" id="IPR013057">
    <property type="entry name" value="AA_transpt_TM"/>
</dbReference>
<reference evidence="9" key="1">
    <citation type="submission" date="2021-10" db="EMBL/GenBank/DDBJ databases">
        <authorList>
            <person name="Piombo E."/>
        </authorList>
    </citation>
    <scope>NUCLEOTIDE SEQUENCE</scope>
</reference>
<evidence type="ECO:0000256" key="6">
    <source>
        <dbReference type="SAM" id="MobiDB-lite"/>
    </source>
</evidence>
<dbReference type="GO" id="GO:0015179">
    <property type="term" value="F:L-amino acid transmembrane transporter activity"/>
    <property type="evidence" value="ECO:0007669"/>
    <property type="project" value="TreeGrafter"/>
</dbReference>
<keyword evidence="4 7" id="KW-1133">Transmembrane helix</keyword>
<feature type="transmembrane region" description="Helical" evidence="7">
    <location>
        <begin position="66"/>
        <end position="86"/>
    </location>
</feature>
<protein>
    <recommendedName>
        <fullName evidence="8">Amino acid transporter transmembrane domain-containing protein</fullName>
    </recommendedName>
</protein>
<feature type="transmembrane region" description="Helical" evidence="7">
    <location>
        <begin position="276"/>
        <end position="298"/>
    </location>
</feature>
<comment type="subcellular location">
    <subcellularLocation>
        <location evidence="1">Membrane</location>
        <topology evidence="1">Multi-pass membrane protein</topology>
    </subcellularLocation>
</comment>
<feature type="domain" description="Amino acid transporter transmembrane" evidence="8">
    <location>
        <begin position="60"/>
        <end position="448"/>
    </location>
</feature>
<feature type="transmembrane region" description="Helical" evidence="7">
    <location>
        <begin position="92"/>
        <end position="110"/>
    </location>
</feature>
<proteinExistence type="inferred from homology"/>
<evidence type="ECO:0000313" key="10">
    <source>
        <dbReference type="Proteomes" id="UP000754883"/>
    </source>
</evidence>
<evidence type="ECO:0000256" key="2">
    <source>
        <dbReference type="ARBA" id="ARBA00008066"/>
    </source>
</evidence>
<dbReference type="Proteomes" id="UP000754883">
    <property type="component" value="Unassembled WGS sequence"/>
</dbReference>
<organism evidence="9 10">
    <name type="scientific">Clonostachys byssicola</name>
    <dbReference type="NCBI Taxonomy" id="160290"/>
    <lineage>
        <taxon>Eukaryota</taxon>
        <taxon>Fungi</taxon>
        <taxon>Dikarya</taxon>
        <taxon>Ascomycota</taxon>
        <taxon>Pezizomycotina</taxon>
        <taxon>Sordariomycetes</taxon>
        <taxon>Hypocreomycetidae</taxon>
        <taxon>Hypocreales</taxon>
        <taxon>Bionectriaceae</taxon>
        <taxon>Clonostachys</taxon>
    </lineage>
</organism>
<evidence type="ECO:0000256" key="5">
    <source>
        <dbReference type="ARBA" id="ARBA00023136"/>
    </source>
</evidence>
<feature type="transmembrane region" description="Helical" evidence="7">
    <location>
        <begin position="197"/>
        <end position="220"/>
    </location>
</feature>
<dbReference type="GO" id="GO:0016020">
    <property type="term" value="C:membrane"/>
    <property type="evidence" value="ECO:0007669"/>
    <property type="project" value="UniProtKB-SubCell"/>
</dbReference>
<evidence type="ECO:0000256" key="3">
    <source>
        <dbReference type="ARBA" id="ARBA00022692"/>
    </source>
</evidence>
<evidence type="ECO:0000259" key="8">
    <source>
        <dbReference type="Pfam" id="PF01490"/>
    </source>
</evidence>
<dbReference type="Pfam" id="PF01490">
    <property type="entry name" value="Aa_trans"/>
    <property type="match status" value="1"/>
</dbReference>
<feature type="transmembrane region" description="Helical" evidence="7">
    <location>
        <begin position="131"/>
        <end position="151"/>
    </location>
</feature>
<gene>
    <name evidence="9" type="ORF">CBYS24578_00016722</name>
</gene>
<accession>A0A9N9UUB2</accession>
<sequence>MDQHEIAEADFNPGRNPKKRQGSFKDSVTVAPGPHENHGVLSKASTLDMGEINTDDRFRRLGWKRLVVLLIVEAVALGTLSLPSAFATLGMFLGIVLCIGIGMTAMYAAFVIGQVKLKYPGIKHYADIGRLLLGSFGFYLFSFGFVVQLLLVVGSHCLTGKTAIVAITSSNICSLVFSAISTIALILLAIPPSFSEVAILGYIDFISIIAAIGVTIIATGVDSPTRHSAWSAWPKDGTTFAESMTAIMNIVFAYGFAVTMPSFMDELHTPKDFRKSIVAVGIIEIGIYTFTGAILYAFIGQDVRSPALLSASPTISKIAFGLAFPVIFISGSINITVICRFIHGQTFQHSLLRHINTKGGWITWLLLVFTVAVLAWVISEAIPLFYELLSIISSLFVSSFSFYVPSILWLFLLKEGRWYDRQNIGAAIANLTVFLVGIIMFGWGTYSSVSEIKRKFESGEAHRPFTC</sequence>
<name>A0A9N9UUB2_9HYPO</name>
<dbReference type="AlphaFoldDB" id="A0A9N9UUB2"/>
<evidence type="ECO:0000256" key="7">
    <source>
        <dbReference type="SAM" id="Phobius"/>
    </source>
</evidence>